<feature type="compositionally biased region" description="Polar residues" evidence="4">
    <location>
        <begin position="770"/>
        <end position="780"/>
    </location>
</feature>
<feature type="compositionally biased region" description="Basic residues" evidence="4">
    <location>
        <begin position="1236"/>
        <end position="1246"/>
    </location>
</feature>
<keyword evidence="7" id="KW-1185">Reference proteome</keyword>
<feature type="compositionally biased region" description="Polar residues" evidence="4">
    <location>
        <begin position="752"/>
        <end position="763"/>
    </location>
</feature>
<keyword evidence="2" id="KW-0597">Phosphoprotein</keyword>
<dbReference type="InterPro" id="IPR031802">
    <property type="entry name" value="FAM193_C"/>
</dbReference>
<evidence type="ECO:0000256" key="4">
    <source>
        <dbReference type="SAM" id="MobiDB-lite"/>
    </source>
</evidence>
<evidence type="ECO:0000313" key="7">
    <source>
        <dbReference type="Proteomes" id="UP000677054"/>
    </source>
</evidence>
<dbReference type="OrthoDB" id="6383051at2759"/>
<feature type="compositionally biased region" description="Basic residues" evidence="4">
    <location>
        <begin position="302"/>
        <end position="312"/>
    </location>
</feature>
<evidence type="ECO:0000259" key="5">
    <source>
        <dbReference type="Pfam" id="PF15914"/>
    </source>
</evidence>
<feature type="region of interest" description="Disordered" evidence="4">
    <location>
        <begin position="983"/>
        <end position="1009"/>
    </location>
</feature>
<dbReference type="EMBL" id="CAJPEV010000001">
    <property type="protein sequence ID" value="CAG0878498.1"/>
    <property type="molecule type" value="Genomic_DNA"/>
</dbReference>
<feature type="region of interest" description="Disordered" evidence="4">
    <location>
        <begin position="23"/>
        <end position="112"/>
    </location>
</feature>
<feature type="compositionally biased region" description="Basic and acidic residues" evidence="4">
    <location>
        <begin position="1092"/>
        <end position="1105"/>
    </location>
</feature>
<gene>
    <name evidence="6" type="ORF">DSTB1V02_LOCUS23</name>
</gene>
<evidence type="ECO:0000313" key="6">
    <source>
        <dbReference type="EMBL" id="CAD7239984.1"/>
    </source>
</evidence>
<feature type="compositionally biased region" description="Polar residues" evidence="4">
    <location>
        <begin position="101"/>
        <end position="112"/>
    </location>
</feature>
<keyword evidence="3" id="KW-0175">Coiled coil</keyword>
<feature type="region of interest" description="Disordered" evidence="4">
    <location>
        <begin position="1287"/>
        <end position="1310"/>
    </location>
</feature>
<dbReference type="PANTHER" id="PTHR15109:SF4">
    <property type="entry name" value="FAM193 C-TERMINAL DOMAIN-CONTAINING PROTEIN"/>
    <property type="match status" value="1"/>
</dbReference>
<feature type="region of interest" description="Disordered" evidence="4">
    <location>
        <begin position="752"/>
        <end position="816"/>
    </location>
</feature>
<feature type="compositionally biased region" description="Polar residues" evidence="4">
    <location>
        <begin position="1247"/>
        <end position="1260"/>
    </location>
</feature>
<feature type="region of interest" description="Disordered" evidence="4">
    <location>
        <begin position="1170"/>
        <end position="1261"/>
    </location>
</feature>
<dbReference type="Proteomes" id="UP000677054">
    <property type="component" value="Unassembled WGS sequence"/>
</dbReference>
<name>A0A7R8WXG8_9CRUS</name>
<comment type="similarity">
    <text evidence="1">Belongs to the FAM193 family.</text>
</comment>
<organism evidence="6">
    <name type="scientific">Darwinula stevensoni</name>
    <dbReference type="NCBI Taxonomy" id="69355"/>
    <lineage>
        <taxon>Eukaryota</taxon>
        <taxon>Metazoa</taxon>
        <taxon>Ecdysozoa</taxon>
        <taxon>Arthropoda</taxon>
        <taxon>Crustacea</taxon>
        <taxon>Oligostraca</taxon>
        <taxon>Ostracoda</taxon>
        <taxon>Podocopa</taxon>
        <taxon>Podocopida</taxon>
        <taxon>Darwinulocopina</taxon>
        <taxon>Darwinuloidea</taxon>
        <taxon>Darwinulidae</taxon>
        <taxon>Darwinula</taxon>
    </lineage>
</organism>
<feature type="region of interest" description="Disordered" evidence="4">
    <location>
        <begin position="847"/>
        <end position="873"/>
    </location>
</feature>
<accession>A0A7R8WXG8</accession>
<feature type="region of interest" description="Disordered" evidence="4">
    <location>
        <begin position="1057"/>
        <end position="1107"/>
    </location>
</feature>
<proteinExistence type="inferred from homology"/>
<dbReference type="Pfam" id="PF15914">
    <property type="entry name" value="FAM193_C"/>
    <property type="match status" value="1"/>
</dbReference>
<evidence type="ECO:0000256" key="3">
    <source>
        <dbReference type="ARBA" id="ARBA00023054"/>
    </source>
</evidence>
<feature type="compositionally biased region" description="Polar residues" evidence="4">
    <location>
        <begin position="336"/>
        <end position="358"/>
    </location>
</feature>
<reference evidence="6" key="1">
    <citation type="submission" date="2020-11" db="EMBL/GenBank/DDBJ databases">
        <authorList>
            <person name="Tran Van P."/>
        </authorList>
    </citation>
    <scope>NUCLEOTIDE SEQUENCE</scope>
</reference>
<dbReference type="InterPro" id="IPR029717">
    <property type="entry name" value="FAM193"/>
</dbReference>
<feature type="domain" description="FAM193 C-terminal" evidence="5">
    <location>
        <begin position="1307"/>
        <end position="1361"/>
    </location>
</feature>
<sequence>MTKANRPNCYFESKHRLQRRLREKQLLSQNRKPKVEISCEPLKEDERDIAEGGDVEEILKYIENEEENQDSKVMDPKKAAKKARQKQRKLEEKQREDEEQSQSTLTSHGSSVLNPIFPCQECGSNTGTNTYHHLPHHHPGAAPSNCFYYYPPIHPAMYDGCIPPYPQYGRTAPYSSYAYPSALPSSCYPWSPMPENSMTPSNPLYSEAQMQENASSEESVNFSSKIDSRSSGMAALMEGIAKRSGNNRSQVLTIRRLMQPNNADPTVTISVKGENPEQEKVLFTLQNGQVVHGSSDVGDNGKKRKKKKKKKKLPTDGAVLGEEQFSDFPVEDDAGNATQAAEDSVMESCTPQSVDDATSSSDLIAVQNMGHEGQMEQEKDSSYSPGISEDVEQTLRHFCAPVSSTSWFTLAHLVDEKLKQEGVEVQLKETLELGAEPVRSGRATEWMQSSVALDICSVLGSASKVVKNCLEERSISTAVALMEEAIQSKVLHGGKVIQAWLQKVGEYAKACRSSWKDLTSHSQSLSLKQVSKLIVILTTLLTHIMFLMKLFCSCMPPTSNGDENEALQLLENFRRLSLKQELKDDPVKNCLCCDCKSDHGDHTHSTLSQYTDKLLLCFGELNLDATVALHRLNEHTREWIEQFSGEDLFELVEDGPFAVTMSMETLVQDGANCLVFGFLMKEVLRLVILVESHIEEEDMLGYSHVQTCDSSVIENGEKNFIEDLPLDTQDPFLATESSPGAALTQLTSLSCNSPVSEKNSTSGIGCPPDSTDTFVSTNKEQVGKERGAMTSSVSSEKETKKDRKKKSHNQPQFSDDDVIQTFVKNFNISPDITITRVTNKSSVRLKKEPSLGSFGSPPPLQKEPPHSLPQQSPSNVIVVDTNQRKPGMPLTPSMPSSLPFHMPPRNGTSSLIPPPLPPPQCVPWYPGNMCPPVPTSQHPGPPNLSPYCFPHQSSAPTSTSITGYHNHMLTSNQFLHKQSCAVNEDKQAKSKKEKKKMKKGASSDELSVDECKSSVKIGGSSCALCAGAACSAYSNMCLPCHTPTNCSTCQTPIDYKSNDQQNPSHGMQEGQNKKNDQQNKNQCKKKPQKQRCNGEKENSGEDKGASKTVKITMNGFVNDHHPPHSHYHHHLSHLRQHCHHPMPCCYRQTVPMLNANGISGPSPKICSMHGSMNQDQGEECDEHNLSPSGSDDSKNPCFPQKVGAKFSEPKPSKTGCGTAPIEAGKNNKDTNPAGNKIKKTSKKKGKSQMSNQRGNGTFSPDTEKVIEALSVLDKTCLDFGITGTCSEGGKKKNRKKKGRGSDDLSENVFAPKNVDLEDETLDETEKELEAFKRFCLNSVPLERKEKVNLNIKDIFVKKKSTSPPS</sequence>
<dbReference type="PANTHER" id="PTHR15109">
    <property type="entry name" value="AGAP004327-PA"/>
    <property type="match status" value="1"/>
</dbReference>
<feature type="compositionally biased region" description="Basic and acidic residues" evidence="4">
    <location>
        <begin position="57"/>
        <end position="78"/>
    </location>
</feature>
<protein>
    <recommendedName>
        <fullName evidence="5">FAM193 C-terminal domain-containing protein</fullName>
    </recommendedName>
</protein>
<evidence type="ECO:0000256" key="2">
    <source>
        <dbReference type="ARBA" id="ARBA00022553"/>
    </source>
</evidence>
<feature type="compositionally biased region" description="Basic and acidic residues" evidence="4">
    <location>
        <begin position="33"/>
        <end position="50"/>
    </location>
</feature>
<evidence type="ECO:0000256" key="1">
    <source>
        <dbReference type="ARBA" id="ARBA00009689"/>
    </source>
</evidence>
<feature type="region of interest" description="Disordered" evidence="4">
    <location>
        <begin position="285"/>
        <end position="358"/>
    </location>
</feature>
<dbReference type="EMBL" id="LR899518">
    <property type="protein sequence ID" value="CAD7239984.1"/>
    <property type="molecule type" value="Genomic_DNA"/>
</dbReference>